<evidence type="ECO:0000256" key="2">
    <source>
        <dbReference type="ARBA" id="ARBA00022737"/>
    </source>
</evidence>
<evidence type="ECO:0008006" key="6">
    <source>
        <dbReference type="Google" id="ProtNLM"/>
    </source>
</evidence>
<dbReference type="EMBL" id="JBBPBM010000001">
    <property type="protein sequence ID" value="KAK8601926.1"/>
    <property type="molecule type" value="Genomic_DNA"/>
</dbReference>
<dbReference type="PROSITE" id="PS50082">
    <property type="entry name" value="WD_REPEATS_2"/>
    <property type="match status" value="1"/>
</dbReference>
<dbReference type="PROSITE" id="PS00678">
    <property type="entry name" value="WD_REPEATS_1"/>
    <property type="match status" value="1"/>
</dbReference>
<keyword evidence="2" id="KW-0677">Repeat</keyword>
<dbReference type="Gene3D" id="2.130.10.10">
    <property type="entry name" value="YVTN repeat-like/Quinoprotein amine dehydrogenase"/>
    <property type="match status" value="1"/>
</dbReference>
<dbReference type="Pfam" id="PF00400">
    <property type="entry name" value="WD40"/>
    <property type="match status" value="1"/>
</dbReference>
<dbReference type="PANTHER" id="PTHR19857:SF21">
    <property type="entry name" value="ANAPHASE-PROMOTING COMPLEX SUBUNIT 4 WD40 DOMAIN-CONTAINING PROTEIN"/>
    <property type="match status" value="1"/>
</dbReference>
<name>A0ABR2GG78_9ROSI</name>
<dbReference type="InterPro" id="IPR001680">
    <property type="entry name" value="WD40_rpt"/>
</dbReference>
<sequence>MDKYLAPSKPYTENPKPKPRWRAWRRSEVELNGKFDPKYRHSLSPLLMHSYSKMNRINNDASLAHRLPFRMKGISAVDFDNKGIYLVSVTKLGCLTVHEFETLYCQSTSSLPAKLEDESKHLVHLNLERQLDDVRWNAANQDEVACTSMKSNEVLIFDIGYISSKPVEVLRTRCTLSVLGSEVYKGLCAIAFTTDDSRLIASDTHGVVNLWDRRKSPLPCLELITGSRSTLNTIQPHVDNQIIFGASKDGNIYMWDLRGGRSSAAFQCHNEAGHPPLVSLKLASMLSKIGSLKAQSDIVPKEIHSIDLDPSCPYQLAFHLDDGWSGVLDIYNLRVTHVYCPPPAWLNGNSISTDLLYLRKPSWLPASSIYAVGSAGDSGIHILDFCPDTSSPSHVDYKEDAEGLSGMNRQTKKNVFVPLSEDVTACASHPLNGTIIAGTKSSSLLVVSQVQGPLKLGNW</sequence>
<dbReference type="PANTHER" id="PTHR19857">
    <property type="entry name" value="MITOCHONDRIAL DIVISION PROTEIN 1-RELATED"/>
    <property type="match status" value="1"/>
</dbReference>
<proteinExistence type="predicted"/>
<dbReference type="InterPro" id="IPR019775">
    <property type="entry name" value="WD40_repeat_CS"/>
</dbReference>
<reference evidence="4 5" key="1">
    <citation type="journal article" date="2024" name="G3 (Bethesda)">
        <title>Genome assembly of Hibiscus sabdariffa L. provides insights into metabolisms of medicinal natural products.</title>
        <authorList>
            <person name="Kim T."/>
        </authorList>
    </citation>
    <scope>NUCLEOTIDE SEQUENCE [LARGE SCALE GENOMIC DNA]</scope>
    <source>
        <strain evidence="4">TK-2024</strain>
        <tissue evidence="4">Old leaves</tissue>
    </source>
</reference>
<dbReference type="InterPro" id="IPR036322">
    <property type="entry name" value="WD40_repeat_dom_sf"/>
</dbReference>
<keyword evidence="5" id="KW-1185">Reference proteome</keyword>
<evidence type="ECO:0000313" key="4">
    <source>
        <dbReference type="EMBL" id="KAK8601926.1"/>
    </source>
</evidence>
<dbReference type="Proteomes" id="UP001472677">
    <property type="component" value="Unassembled WGS sequence"/>
</dbReference>
<dbReference type="SMART" id="SM00320">
    <property type="entry name" value="WD40"/>
    <property type="match status" value="4"/>
</dbReference>
<evidence type="ECO:0000256" key="1">
    <source>
        <dbReference type="ARBA" id="ARBA00022574"/>
    </source>
</evidence>
<dbReference type="SUPFAM" id="SSF50978">
    <property type="entry name" value="WD40 repeat-like"/>
    <property type="match status" value="1"/>
</dbReference>
<protein>
    <recommendedName>
        <fullName evidence="6">Transducin/WD40 repeat-like superfamily protein</fullName>
    </recommendedName>
</protein>
<accession>A0ABR2GG78</accession>
<comment type="caution">
    <text evidence="4">The sequence shown here is derived from an EMBL/GenBank/DDBJ whole genome shotgun (WGS) entry which is preliminary data.</text>
</comment>
<dbReference type="InterPro" id="IPR051179">
    <property type="entry name" value="WD_repeat_multifunction"/>
</dbReference>
<organism evidence="4 5">
    <name type="scientific">Hibiscus sabdariffa</name>
    <name type="common">roselle</name>
    <dbReference type="NCBI Taxonomy" id="183260"/>
    <lineage>
        <taxon>Eukaryota</taxon>
        <taxon>Viridiplantae</taxon>
        <taxon>Streptophyta</taxon>
        <taxon>Embryophyta</taxon>
        <taxon>Tracheophyta</taxon>
        <taxon>Spermatophyta</taxon>
        <taxon>Magnoliopsida</taxon>
        <taxon>eudicotyledons</taxon>
        <taxon>Gunneridae</taxon>
        <taxon>Pentapetalae</taxon>
        <taxon>rosids</taxon>
        <taxon>malvids</taxon>
        <taxon>Malvales</taxon>
        <taxon>Malvaceae</taxon>
        <taxon>Malvoideae</taxon>
        <taxon>Hibiscus</taxon>
    </lineage>
</organism>
<dbReference type="InterPro" id="IPR015943">
    <property type="entry name" value="WD40/YVTN_repeat-like_dom_sf"/>
</dbReference>
<gene>
    <name evidence="4" type="ORF">V6N12_051748</name>
</gene>
<evidence type="ECO:0000256" key="3">
    <source>
        <dbReference type="PROSITE-ProRule" id="PRU00221"/>
    </source>
</evidence>
<keyword evidence="1 3" id="KW-0853">WD repeat</keyword>
<evidence type="ECO:0000313" key="5">
    <source>
        <dbReference type="Proteomes" id="UP001472677"/>
    </source>
</evidence>
<feature type="repeat" description="WD" evidence="3">
    <location>
        <begin position="224"/>
        <end position="265"/>
    </location>
</feature>